<dbReference type="SUPFAM" id="SSF55797">
    <property type="entry name" value="PR-1-like"/>
    <property type="match status" value="1"/>
</dbReference>
<keyword evidence="5" id="KW-0611">Plant defense</keyword>
<dbReference type="InterPro" id="IPR018244">
    <property type="entry name" value="Allrgn_V5/Tpx1_CS"/>
</dbReference>
<evidence type="ECO:0000313" key="6">
    <source>
        <dbReference type="Proteomes" id="UP000189703"/>
    </source>
</evidence>
<keyword evidence="3" id="KW-0732">Signal</keyword>
<accession>A0A1U8ART3</accession>
<gene>
    <name evidence="7" type="primary">LOC104603198</name>
</gene>
<dbReference type="Pfam" id="PF00188">
    <property type="entry name" value="CAP"/>
    <property type="match status" value="1"/>
</dbReference>
<dbReference type="FunFam" id="3.40.33.10:FF:000006">
    <property type="entry name" value="Putative pathogenesis-related protein 1"/>
    <property type="match status" value="1"/>
</dbReference>
<dbReference type="Gene3D" id="3.40.33.10">
    <property type="entry name" value="CAP"/>
    <property type="match status" value="1"/>
</dbReference>
<sequence>MEIKQLVSGGLLGILLLSFSLPCFITSSALQVLRTPADTVEQYLSSHNRERAKLGLRPLQWSEKLASYANQWANQRRDDCALIHSNSNYGENIFWGSGRDWKSADAVKEWAAEKQYYNYQSNRCVQNHDCLHYTQIIWKQSLYVGCGRVTCRSGDTFITCNYDPHGNVIGQKPFR</sequence>
<dbReference type="OrthoDB" id="337038at2759"/>
<evidence type="ECO:0000256" key="5">
    <source>
        <dbReference type="ARBA" id="ARBA00023265"/>
    </source>
</evidence>
<dbReference type="InterPro" id="IPR001283">
    <property type="entry name" value="CRISP-related"/>
</dbReference>
<dbReference type="GO" id="GO:0005615">
    <property type="term" value="C:extracellular space"/>
    <property type="evidence" value="ECO:0000318"/>
    <property type="project" value="GO_Central"/>
</dbReference>
<evidence type="ECO:0000256" key="4">
    <source>
        <dbReference type="ARBA" id="ARBA00023157"/>
    </source>
</evidence>
<dbReference type="FunCoup" id="A0A1U8ART3">
    <property type="interactions" value="112"/>
</dbReference>
<reference evidence="7" key="1">
    <citation type="submission" date="2025-08" db="UniProtKB">
        <authorList>
            <consortium name="RefSeq"/>
        </authorList>
    </citation>
    <scope>IDENTIFICATION</scope>
</reference>
<evidence type="ECO:0000313" key="7">
    <source>
        <dbReference type="RefSeq" id="XP_010265476.1"/>
    </source>
</evidence>
<name>A0A1U8ART3_NELNU</name>
<proteinExistence type="inferred from homology"/>
<dbReference type="GO" id="GO:0098542">
    <property type="term" value="P:defense response to other organism"/>
    <property type="evidence" value="ECO:0007669"/>
    <property type="project" value="UniProtKB-ARBA"/>
</dbReference>
<organism evidence="6 7">
    <name type="scientific">Nelumbo nucifera</name>
    <name type="common">Sacred lotus</name>
    <dbReference type="NCBI Taxonomy" id="4432"/>
    <lineage>
        <taxon>Eukaryota</taxon>
        <taxon>Viridiplantae</taxon>
        <taxon>Streptophyta</taxon>
        <taxon>Embryophyta</taxon>
        <taxon>Tracheophyta</taxon>
        <taxon>Spermatophyta</taxon>
        <taxon>Magnoliopsida</taxon>
        <taxon>Proteales</taxon>
        <taxon>Nelumbonaceae</taxon>
        <taxon>Nelumbo</taxon>
    </lineage>
</organism>
<dbReference type="GeneID" id="104603198"/>
<dbReference type="CDD" id="cd05381">
    <property type="entry name" value="CAP_PR-1"/>
    <property type="match status" value="1"/>
</dbReference>
<dbReference type="Proteomes" id="UP000189703">
    <property type="component" value="Unplaced"/>
</dbReference>
<evidence type="ECO:0000256" key="2">
    <source>
        <dbReference type="ARBA" id="ARBA00009923"/>
    </source>
</evidence>
<comment type="function">
    <text evidence="1">Probably involved in the defense reaction of plants against pathogens.</text>
</comment>
<dbReference type="eggNOG" id="KOG3017">
    <property type="taxonomic scope" value="Eukaryota"/>
</dbReference>
<evidence type="ECO:0000256" key="1">
    <source>
        <dbReference type="ARBA" id="ARBA00003143"/>
    </source>
</evidence>
<evidence type="ECO:0000256" key="3">
    <source>
        <dbReference type="ARBA" id="ARBA00022729"/>
    </source>
</evidence>
<dbReference type="PRINTS" id="PR00838">
    <property type="entry name" value="V5ALLERGEN"/>
</dbReference>
<dbReference type="KEGG" id="nnu:104603198"/>
<dbReference type="PROSITE" id="PS01010">
    <property type="entry name" value="CRISP_2"/>
    <property type="match status" value="1"/>
</dbReference>
<comment type="similarity">
    <text evidence="2">Belongs to the CRISP family.</text>
</comment>
<dbReference type="InterPro" id="IPR035940">
    <property type="entry name" value="CAP_sf"/>
</dbReference>
<protein>
    <submittedName>
        <fullName evidence="7">Pathogenesis-related protein PRB1-3-like</fullName>
    </submittedName>
</protein>
<dbReference type="AlphaFoldDB" id="A0A1U8ART3"/>
<keyword evidence="4" id="KW-1015">Disulfide bond</keyword>
<dbReference type="PANTHER" id="PTHR10334">
    <property type="entry name" value="CYSTEINE-RICH SECRETORY PROTEIN-RELATED"/>
    <property type="match status" value="1"/>
</dbReference>
<keyword evidence="5" id="KW-0568">Pathogenesis-related protein</keyword>
<dbReference type="PRINTS" id="PR00837">
    <property type="entry name" value="V5TPXLIKE"/>
</dbReference>
<dbReference type="RefSeq" id="XP_010265476.1">
    <property type="nucleotide sequence ID" value="XM_010267174.2"/>
</dbReference>
<dbReference type="InterPro" id="IPR002413">
    <property type="entry name" value="V5_allergen-like"/>
</dbReference>
<dbReference type="SMART" id="SM00198">
    <property type="entry name" value="SCP"/>
    <property type="match status" value="1"/>
</dbReference>
<keyword evidence="6" id="KW-1185">Reference proteome</keyword>
<dbReference type="OMA" id="ENIAWAE"/>
<dbReference type="InterPro" id="IPR014044">
    <property type="entry name" value="CAP_dom"/>
</dbReference>